<keyword evidence="4" id="KW-0238">DNA-binding</keyword>
<comment type="similarity">
    <text evidence="2 7">Belongs to the HSF family.</text>
</comment>
<evidence type="ECO:0000259" key="9">
    <source>
        <dbReference type="SMART" id="SM00415"/>
    </source>
</evidence>
<dbReference type="AlphaFoldDB" id="A0A2Y9GIP6"/>
<dbReference type="GO" id="GO:0005634">
    <property type="term" value="C:nucleus"/>
    <property type="evidence" value="ECO:0007669"/>
    <property type="project" value="UniProtKB-SubCell"/>
</dbReference>
<evidence type="ECO:0000256" key="5">
    <source>
        <dbReference type="ARBA" id="ARBA00023163"/>
    </source>
</evidence>
<evidence type="ECO:0000256" key="2">
    <source>
        <dbReference type="ARBA" id="ARBA00006403"/>
    </source>
</evidence>
<name>A0A2Y9GIP6_NEOSC</name>
<keyword evidence="5" id="KW-0804">Transcription</keyword>
<dbReference type="InParanoid" id="A0A2Y9GIP6"/>
<proteinExistence type="inferred from homology"/>
<dbReference type="InterPro" id="IPR036390">
    <property type="entry name" value="WH_DNA-bd_sf"/>
</dbReference>
<gene>
    <name evidence="11" type="primary">LOC110574609</name>
</gene>
<dbReference type="STRING" id="29088.A0A2Y9GIP6"/>
<dbReference type="SMART" id="SM00415">
    <property type="entry name" value="HSF"/>
    <property type="match status" value="1"/>
</dbReference>
<dbReference type="SUPFAM" id="SSF46785">
    <property type="entry name" value="Winged helix' DNA-binding domain"/>
    <property type="match status" value="1"/>
</dbReference>
<evidence type="ECO:0000313" key="10">
    <source>
        <dbReference type="Proteomes" id="UP000248481"/>
    </source>
</evidence>
<dbReference type="PANTHER" id="PTHR10015:SF282">
    <property type="entry name" value="HEAT SHOCK TRANSCRIPTION FACTOR, X-LINKED"/>
    <property type="match status" value="1"/>
</dbReference>
<feature type="compositionally biased region" description="Low complexity" evidence="8">
    <location>
        <begin position="21"/>
        <end position="59"/>
    </location>
</feature>
<keyword evidence="3" id="KW-0805">Transcription regulation</keyword>
<dbReference type="InterPro" id="IPR000232">
    <property type="entry name" value="HSF_DNA-bd"/>
</dbReference>
<feature type="domain" description="HSF-type DNA-binding" evidence="9">
    <location>
        <begin position="106"/>
        <end position="221"/>
    </location>
</feature>
<dbReference type="InterPro" id="IPR036388">
    <property type="entry name" value="WH-like_DNA-bd_sf"/>
</dbReference>
<dbReference type="FunFam" id="1.10.10.10:FF:000349">
    <property type="entry name" value="Heat shock transcription factor, Y-linked"/>
    <property type="match status" value="1"/>
</dbReference>
<evidence type="ECO:0000256" key="1">
    <source>
        <dbReference type="ARBA" id="ARBA00004123"/>
    </source>
</evidence>
<keyword evidence="6" id="KW-0539">Nucleus</keyword>
<evidence type="ECO:0000256" key="3">
    <source>
        <dbReference type="ARBA" id="ARBA00023015"/>
    </source>
</evidence>
<evidence type="ECO:0000256" key="6">
    <source>
        <dbReference type="ARBA" id="ARBA00023242"/>
    </source>
</evidence>
<accession>A0A2Y9GIP6</accession>
<feature type="region of interest" description="Disordered" evidence="8">
    <location>
        <begin position="1"/>
        <end position="59"/>
    </location>
</feature>
<dbReference type="Gene3D" id="1.10.10.10">
    <property type="entry name" value="Winged helix-like DNA-binding domain superfamily/Winged helix DNA-binding domain"/>
    <property type="match status" value="1"/>
</dbReference>
<evidence type="ECO:0000256" key="8">
    <source>
        <dbReference type="SAM" id="MobiDB-lite"/>
    </source>
</evidence>
<dbReference type="RefSeq" id="XP_021539038.1">
    <property type="nucleotide sequence ID" value="XM_021683363.1"/>
</dbReference>
<dbReference type="GeneID" id="110574609"/>
<dbReference type="Proteomes" id="UP000248481">
    <property type="component" value="Chromosome X"/>
</dbReference>
<dbReference type="GO" id="GO:0043565">
    <property type="term" value="F:sequence-specific DNA binding"/>
    <property type="evidence" value="ECO:0007669"/>
    <property type="project" value="InterPro"/>
</dbReference>
<reference evidence="11" key="1">
    <citation type="submission" date="2025-08" db="UniProtKB">
        <authorList>
            <consortium name="RefSeq"/>
        </authorList>
    </citation>
    <scope>IDENTIFICATION</scope>
    <source>
        <tissue evidence="11">Blood</tissue>
    </source>
</reference>
<organism evidence="10 11">
    <name type="scientific">Neomonachus schauinslandi</name>
    <name type="common">Hawaiian monk seal</name>
    <name type="synonym">Monachus schauinslandi</name>
    <dbReference type="NCBI Taxonomy" id="29088"/>
    <lineage>
        <taxon>Eukaryota</taxon>
        <taxon>Metazoa</taxon>
        <taxon>Chordata</taxon>
        <taxon>Craniata</taxon>
        <taxon>Vertebrata</taxon>
        <taxon>Euteleostomi</taxon>
        <taxon>Mammalia</taxon>
        <taxon>Eutheria</taxon>
        <taxon>Laurasiatheria</taxon>
        <taxon>Carnivora</taxon>
        <taxon>Caniformia</taxon>
        <taxon>Pinnipedia</taxon>
        <taxon>Phocidae</taxon>
        <taxon>Monachinae</taxon>
        <taxon>Monachini</taxon>
        <taxon>Neomonachus</taxon>
    </lineage>
</organism>
<protein>
    <submittedName>
        <fullName evidence="11">Heat shock transcription factor, X-linked-like</fullName>
    </submittedName>
</protein>
<dbReference type="PANTHER" id="PTHR10015">
    <property type="entry name" value="HEAT SHOCK TRANSCRIPTION FACTOR"/>
    <property type="match status" value="1"/>
</dbReference>
<evidence type="ECO:0000256" key="7">
    <source>
        <dbReference type="RuleBase" id="RU004020"/>
    </source>
</evidence>
<evidence type="ECO:0000313" key="11">
    <source>
        <dbReference type="RefSeq" id="XP_021539038.1"/>
    </source>
</evidence>
<comment type="subcellular location">
    <subcellularLocation>
        <location evidence="1">Nucleus</location>
    </subcellularLocation>
</comment>
<dbReference type="KEGG" id="nsu:110574609"/>
<evidence type="ECO:0000256" key="4">
    <source>
        <dbReference type="ARBA" id="ARBA00023125"/>
    </source>
</evidence>
<keyword evidence="10" id="KW-1185">Reference proteome</keyword>
<dbReference type="GO" id="GO:0003700">
    <property type="term" value="F:DNA-binding transcription factor activity"/>
    <property type="evidence" value="ECO:0007669"/>
    <property type="project" value="InterPro"/>
</dbReference>
<dbReference type="Pfam" id="PF00447">
    <property type="entry name" value="HSF_DNA-bind"/>
    <property type="match status" value="1"/>
</dbReference>
<sequence>MSPPSNAPPLSMASEEDSCRPGRAPGRGPLPFPAEAAAPALGSESGAPPAAPAATLAQPVSAGDPGFRLLPKENAFRALPQEPLFKRPCTSRDALPVGAGHLLCLPFPKKLWKIVNSDQFASIWWDNNGTCMGITEKLSQKEILERDGPNEVSETGCMKSFVRQLSLYGFGKLRQDVHTSVSLTHFLTGGAPVHVLSKLQFYRSPFFQRDCPHLLVRMKRRVGVKSASRQTESEPEALASPRQHLEPMHPCGLLLGLAAGPPVLLPEPTTQLPGAGLLPVCHPWAPSVAAAPAAPGTVIPHPPNPFHCCPDCRCSPEYLPPTDGSPEYPHCAHYSS</sequence>